<dbReference type="InterPro" id="IPR015300">
    <property type="entry name" value="DNA-bd_pseudobarrel_sf"/>
</dbReference>
<evidence type="ECO:0000313" key="9">
    <source>
        <dbReference type="Proteomes" id="UP001227230"/>
    </source>
</evidence>
<reference evidence="8 9" key="1">
    <citation type="journal article" date="2023" name="Hortic Res">
        <title>The complete reference genome for grapevine (Vitis vinifera L.) genetics and breeding.</title>
        <authorList>
            <person name="Shi X."/>
            <person name="Cao S."/>
            <person name="Wang X."/>
            <person name="Huang S."/>
            <person name="Wang Y."/>
            <person name="Liu Z."/>
            <person name="Liu W."/>
            <person name="Leng X."/>
            <person name="Peng Y."/>
            <person name="Wang N."/>
            <person name="Wang Y."/>
            <person name="Ma Z."/>
            <person name="Xu X."/>
            <person name="Zhang F."/>
            <person name="Xue H."/>
            <person name="Zhong H."/>
            <person name="Wang Y."/>
            <person name="Zhang K."/>
            <person name="Velt A."/>
            <person name="Avia K."/>
            <person name="Holtgrawe D."/>
            <person name="Grimplet J."/>
            <person name="Matus J.T."/>
            <person name="Ware D."/>
            <person name="Wu X."/>
            <person name="Wang H."/>
            <person name="Liu C."/>
            <person name="Fang Y."/>
            <person name="Rustenholz C."/>
            <person name="Cheng Z."/>
            <person name="Xiao H."/>
            <person name="Zhou Y."/>
        </authorList>
    </citation>
    <scope>NUCLEOTIDE SEQUENCE [LARGE SCALE GENOMIC DNA]</scope>
    <source>
        <strain evidence="9">cv. Pinot noir / PN40024</strain>
        <tissue evidence="8">Leaf</tissue>
    </source>
</reference>
<proteinExistence type="predicted"/>
<feature type="region of interest" description="Disordered" evidence="6">
    <location>
        <begin position="1"/>
        <end position="35"/>
    </location>
</feature>
<feature type="compositionally biased region" description="Basic residues" evidence="6">
    <location>
        <begin position="21"/>
        <end position="33"/>
    </location>
</feature>
<feature type="compositionally biased region" description="Polar residues" evidence="6">
    <location>
        <begin position="562"/>
        <end position="572"/>
    </location>
</feature>
<sequence length="572" mass="65339">MVKEREREREKERKCTVKSSKAPKKMMKKKVKREGKPTKKIFIATKTMGKEESEMDIKGWVSDLRPYFFKILYPDQSHEHLRIPPHFMKHLMKDTSNRATLKCSSSRFWNIELRPAIGSMYLQDGWQQFLKDNSLGDREFLLFRYDGNMCFNVQIFEKNGCERGGMSVTGKHKEFAVAEGKRKRGRPRKIPLGSTPLKSCGDGPGQSHLQLQSEKFEKVKEGKSILREIKDKGKDKIDLSFQEEDSEVKKFKDDNNFQRKTRTGLHLPILKIDSHTRPCSLERLPPAEEVEEEEDTVGFQRVAESFTSGFPYFQRRLKRACVDKVFILTIPTSFSRAHLQNIKTRMALRNLQGETWEVNCIPTGGKHYLCGGWAAFVRGNNLKTGSKASNRQTMEKESLKTEDARPHFFKIIHGEDVKRHLRIPPAFMKHLSQEMSNRATLTGPSGSQWRVTVSTDANGTYLQKGWKQFMKENNLGDSEFLTFRYDGNMQFYVKIFDKSGVQRLAALVSGNRTQEGTRVSNGKRAQGRPRKSPVGSLNPHKLQLHNSEEGSGGSSGIVKTDGSFTSKSPPTS</sequence>
<name>A0ABY9BLJ8_VITVI</name>
<gene>
    <name evidence="8" type="ORF">VitviT2T_003442</name>
</gene>
<evidence type="ECO:0000256" key="2">
    <source>
        <dbReference type="ARBA" id="ARBA00023015"/>
    </source>
</evidence>
<evidence type="ECO:0000256" key="4">
    <source>
        <dbReference type="ARBA" id="ARBA00023163"/>
    </source>
</evidence>
<dbReference type="PROSITE" id="PS50863">
    <property type="entry name" value="B3"/>
    <property type="match status" value="3"/>
</dbReference>
<comment type="subcellular location">
    <subcellularLocation>
        <location evidence="1">Nucleus</location>
    </subcellularLocation>
</comment>
<evidence type="ECO:0000256" key="1">
    <source>
        <dbReference type="ARBA" id="ARBA00004123"/>
    </source>
</evidence>
<evidence type="ECO:0000256" key="3">
    <source>
        <dbReference type="ARBA" id="ARBA00023125"/>
    </source>
</evidence>
<dbReference type="Proteomes" id="UP001227230">
    <property type="component" value="Chromosome 3"/>
</dbReference>
<dbReference type="InterPro" id="IPR050655">
    <property type="entry name" value="Plant_B3_domain"/>
</dbReference>
<feature type="region of interest" description="Disordered" evidence="6">
    <location>
        <begin position="512"/>
        <end position="572"/>
    </location>
</feature>
<keyword evidence="9" id="KW-1185">Reference proteome</keyword>
<dbReference type="Pfam" id="PF02362">
    <property type="entry name" value="B3"/>
    <property type="match status" value="3"/>
</dbReference>
<accession>A0ABY9BLJ8</accession>
<evidence type="ECO:0000256" key="5">
    <source>
        <dbReference type="ARBA" id="ARBA00023242"/>
    </source>
</evidence>
<keyword evidence="3" id="KW-0238">DNA-binding</keyword>
<feature type="region of interest" description="Disordered" evidence="6">
    <location>
        <begin position="179"/>
        <end position="208"/>
    </location>
</feature>
<dbReference type="InterPro" id="IPR003340">
    <property type="entry name" value="B3_DNA-bd"/>
</dbReference>
<feature type="domain" description="TF-B3" evidence="7">
    <location>
        <begin position="66"/>
        <end position="159"/>
    </location>
</feature>
<dbReference type="EMBL" id="CP126650">
    <property type="protein sequence ID" value="WJZ83793.1"/>
    <property type="molecule type" value="Genomic_DNA"/>
</dbReference>
<dbReference type="SMART" id="SM01019">
    <property type="entry name" value="B3"/>
    <property type="match status" value="3"/>
</dbReference>
<keyword evidence="5" id="KW-0539">Nucleus</keyword>
<feature type="domain" description="TF-B3" evidence="7">
    <location>
        <begin position="313"/>
        <end position="407"/>
    </location>
</feature>
<organism evidence="8 9">
    <name type="scientific">Vitis vinifera</name>
    <name type="common">Grape</name>
    <dbReference type="NCBI Taxonomy" id="29760"/>
    <lineage>
        <taxon>Eukaryota</taxon>
        <taxon>Viridiplantae</taxon>
        <taxon>Streptophyta</taxon>
        <taxon>Embryophyta</taxon>
        <taxon>Tracheophyta</taxon>
        <taxon>Spermatophyta</taxon>
        <taxon>Magnoliopsida</taxon>
        <taxon>eudicotyledons</taxon>
        <taxon>Gunneridae</taxon>
        <taxon>Pentapetalae</taxon>
        <taxon>rosids</taxon>
        <taxon>Vitales</taxon>
        <taxon>Vitaceae</taxon>
        <taxon>Viteae</taxon>
        <taxon>Vitis</taxon>
    </lineage>
</organism>
<dbReference type="PANTHER" id="PTHR31920:SF122">
    <property type="entry name" value="B3 DOMAIN-CONTAINING PROTEIN REM23"/>
    <property type="match status" value="1"/>
</dbReference>
<dbReference type="SUPFAM" id="SSF101936">
    <property type="entry name" value="DNA-binding pseudobarrel domain"/>
    <property type="match status" value="3"/>
</dbReference>
<evidence type="ECO:0000313" key="8">
    <source>
        <dbReference type="EMBL" id="WJZ83793.1"/>
    </source>
</evidence>
<evidence type="ECO:0000259" key="7">
    <source>
        <dbReference type="PROSITE" id="PS50863"/>
    </source>
</evidence>
<keyword evidence="2" id="KW-0805">Transcription regulation</keyword>
<dbReference type="CDD" id="cd10017">
    <property type="entry name" value="B3_DNA"/>
    <property type="match status" value="3"/>
</dbReference>
<keyword evidence="4" id="KW-0804">Transcription</keyword>
<dbReference type="Gene3D" id="2.40.330.10">
    <property type="entry name" value="DNA-binding pseudobarrel domain"/>
    <property type="match status" value="3"/>
</dbReference>
<protein>
    <recommendedName>
        <fullName evidence="7">TF-B3 domain-containing protein</fullName>
    </recommendedName>
</protein>
<feature type="domain" description="TF-B3" evidence="7">
    <location>
        <begin position="421"/>
        <end position="499"/>
    </location>
</feature>
<dbReference type="PANTHER" id="PTHR31920">
    <property type="entry name" value="B3 DOMAIN-CONTAINING"/>
    <property type="match status" value="1"/>
</dbReference>
<feature type="compositionally biased region" description="Basic and acidic residues" evidence="6">
    <location>
        <begin position="1"/>
        <end position="15"/>
    </location>
</feature>
<evidence type="ECO:0000256" key="6">
    <source>
        <dbReference type="SAM" id="MobiDB-lite"/>
    </source>
</evidence>